<evidence type="ECO:0000259" key="5">
    <source>
        <dbReference type="Pfam" id="PF25954"/>
    </source>
</evidence>
<evidence type="ECO:0000259" key="6">
    <source>
        <dbReference type="Pfam" id="PF25989"/>
    </source>
</evidence>
<feature type="coiled-coil region" evidence="2">
    <location>
        <begin position="192"/>
        <end position="219"/>
    </location>
</feature>
<feature type="chain" id="PRO_5038345293" evidence="3">
    <location>
        <begin position="19"/>
        <end position="403"/>
    </location>
</feature>
<organism evidence="7 8">
    <name type="scientific">Halalkalibacter wakoensis JCM 9140</name>
    <dbReference type="NCBI Taxonomy" id="1236970"/>
    <lineage>
        <taxon>Bacteria</taxon>
        <taxon>Bacillati</taxon>
        <taxon>Bacillota</taxon>
        <taxon>Bacilli</taxon>
        <taxon>Bacillales</taxon>
        <taxon>Bacillaceae</taxon>
        <taxon>Halalkalibacter</taxon>
    </lineage>
</organism>
<evidence type="ECO:0000256" key="2">
    <source>
        <dbReference type="SAM" id="Coils"/>
    </source>
</evidence>
<evidence type="ECO:0000259" key="4">
    <source>
        <dbReference type="Pfam" id="PF25917"/>
    </source>
</evidence>
<evidence type="ECO:0000256" key="3">
    <source>
        <dbReference type="SAM" id="SignalP"/>
    </source>
</evidence>
<gene>
    <name evidence="7" type="ORF">JCM9140_1286</name>
</gene>
<proteinExistence type="inferred from homology"/>
<dbReference type="InterPro" id="IPR058637">
    <property type="entry name" value="YknX-like_C"/>
</dbReference>
<feature type="domain" description="CusB-like beta-barrel" evidence="5">
    <location>
        <begin position="263"/>
        <end position="322"/>
    </location>
</feature>
<dbReference type="Pfam" id="PF25954">
    <property type="entry name" value="Beta-barrel_RND_2"/>
    <property type="match status" value="1"/>
</dbReference>
<feature type="domain" description="YknX-like C-terminal permuted SH3-like" evidence="6">
    <location>
        <begin position="333"/>
        <end position="400"/>
    </location>
</feature>
<dbReference type="PANTHER" id="PTHR30469">
    <property type="entry name" value="MULTIDRUG RESISTANCE PROTEIN MDTA"/>
    <property type="match status" value="1"/>
</dbReference>
<keyword evidence="8" id="KW-1185">Reference proteome</keyword>
<dbReference type="Gene3D" id="2.40.30.170">
    <property type="match status" value="1"/>
</dbReference>
<evidence type="ECO:0000313" key="8">
    <source>
        <dbReference type="Proteomes" id="UP000018890"/>
    </source>
</evidence>
<reference evidence="7" key="1">
    <citation type="journal article" date="2014" name="Genome Announc.">
        <title>Draft Genome Sequences of Three Alkaliphilic Bacillus Strains, Bacillus wakoensis JCM 9140T, Bacillus akibai JCM 9157T, and Bacillus hemicellulosilyticus JCM 9152T.</title>
        <authorList>
            <person name="Yuki M."/>
            <person name="Oshima K."/>
            <person name="Suda W."/>
            <person name="Oshida Y."/>
            <person name="Kitamura K."/>
            <person name="Iida T."/>
            <person name="Hattori M."/>
            <person name="Ohkuma M."/>
        </authorList>
    </citation>
    <scope>NUCLEOTIDE SEQUENCE [LARGE SCALE GENOMIC DNA]</scope>
    <source>
        <strain evidence="7">JCM 9140</strain>
    </source>
</reference>
<name>W4Q1P8_9BACI</name>
<keyword evidence="3" id="KW-0732">Signal</keyword>
<dbReference type="Gene3D" id="2.40.50.100">
    <property type="match status" value="1"/>
</dbReference>
<dbReference type="NCBIfam" id="TIGR01730">
    <property type="entry name" value="RND_mfp"/>
    <property type="match status" value="1"/>
</dbReference>
<protein>
    <submittedName>
        <fullName evidence="7">Probable Co/Zn/Cd efflux system membrane fusion protein</fullName>
    </submittedName>
</protein>
<comment type="similarity">
    <text evidence="1">Belongs to the membrane fusion protein (MFP) (TC 8.A.1) family.</text>
</comment>
<dbReference type="AlphaFoldDB" id="W4Q1P8"/>
<dbReference type="InterPro" id="IPR006143">
    <property type="entry name" value="RND_pump_MFP"/>
</dbReference>
<comment type="caution">
    <text evidence="7">The sequence shown here is derived from an EMBL/GenBank/DDBJ whole genome shotgun (WGS) entry which is preliminary data.</text>
</comment>
<dbReference type="PROSITE" id="PS51257">
    <property type="entry name" value="PROKAR_LIPOPROTEIN"/>
    <property type="match status" value="1"/>
</dbReference>
<dbReference type="Gene3D" id="1.10.287.470">
    <property type="entry name" value="Helix hairpin bin"/>
    <property type="match status" value="1"/>
</dbReference>
<dbReference type="EMBL" id="BAUT01000008">
    <property type="protein sequence ID" value="GAE25299.1"/>
    <property type="molecule type" value="Genomic_DNA"/>
</dbReference>
<dbReference type="Gene3D" id="2.40.420.20">
    <property type="match status" value="1"/>
</dbReference>
<dbReference type="Pfam" id="PF25989">
    <property type="entry name" value="YknX_C"/>
    <property type="match status" value="1"/>
</dbReference>
<evidence type="ECO:0000256" key="1">
    <source>
        <dbReference type="ARBA" id="ARBA00009477"/>
    </source>
</evidence>
<feature type="coiled-coil region" evidence="2">
    <location>
        <begin position="92"/>
        <end position="150"/>
    </location>
</feature>
<keyword evidence="2" id="KW-0175">Coiled coil</keyword>
<dbReference type="RefSeq" id="WP_034743472.1">
    <property type="nucleotide sequence ID" value="NZ_BAUT01000008.1"/>
</dbReference>
<dbReference type="STRING" id="1236970.JCM9140_1286"/>
<evidence type="ECO:0000313" key="7">
    <source>
        <dbReference type="EMBL" id="GAE25299.1"/>
    </source>
</evidence>
<dbReference type="Pfam" id="PF25917">
    <property type="entry name" value="BSH_RND"/>
    <property type="match status" value="1"/>
</dbReference>
<feature type="signal peptide" evidence="3">
    <location>
        <begin position="1"/>
        <end position="18"/>
    </location>
</feature>
<dbReference type="InterPro" id="IPR058625">
    <property type="entry name" value="MdtA-like_BSH"/>
</dbReference>
<dbReference type="GO" id="GO:0015562">
    <property type="term" value="F:efflux transmembrane transporter activity"/>
    <property type="evidence" value="ECO:0007669"/>
    <property type="project" value="TreeGrafter"/>
</dbReference>
<sequence>MKPLIFAFVLMLLLQGCATDDITSEDVESQRLLVETEQISTGSIQQTLELSGQLLPRDQVPLFTGGPLEVMDIHVEIGQAVERGDLLLTLNDEEARRQVSQARQALEQLEQSLVQVNNLNRSIEQNVSNMSELEKELQQSINRSRTLLEQIQTDNFENSLAEIIQASLDVSIRQTELIQFASVQGTTGPVNTLELEMQIAQAEEAVRQSERALQATRLTSPISGVVSQLDVSVGQVAAPSIPLVTVANLVTMNATFSASSFEVNQLEPGLKTELSIMGVEETITSEVSTISPVVNPQTNSFTVQIPIDNDSMNLKGGMRATALIDLQTIEDALLIPANAVLYQDGVPYTFVVQNEEVKRQEIDLGSRSGDFFEVLSGVSKNDIVVTTGKERLTDGAEITIRSE</sequence>
<dbReference type="SUPFAM" id="SSF111369">
    <property type="entry name" value="HlyD-like secretion proteins"/>
    <property type="match status" value="1"/>
</dbReference>
<dbReference type="InterPro" id="IPR058792">
    <property type="entry name" value="Beta-barrel_RND_2"/>
</dbReference>
<dbReference type="Proteomes" id="UP000018890">
    <property type="component" value="Unassembled WGS sequence"/>
</dbReference>
<accession>W4Q1P8</accession>
<dbReference type="PANTHER" id="PTHR30469:SF15">
    <property type="entry name" value="HLYD FAMILY OF SECRETION PROTEINS"/>
    <property type="match status" value="1"/>
</dbReference>
<dbReference type="GO" id="GO:1990281">
    <property type="term" value="C:efflux pump complex"/>
    <property type="evidence" value="ECO:0007669"/>
    <property type="project" value="TreeGrafter"/>
</dbReference>
<feature type="domain" description="Multidrug resistance protein MdtA-like barrel-sandwich hybrid" evidence="4">
    <location>
        <begin position="70"/>
        <end position="237"/>
    </location>
</feature>
<dbReference type="OrthoDB" id="2935607at2"/>